<evidence type="ECO:0000259" key="1">
    <source>
        <dbReference type="PROSITE" id="PS51767"/>
    </source>
</evidence>
<proteinExistence type="predicted"/>
<organism evidence="2 3">
    <name type="scientific">Arthrobotrys conoides</name>
    <dbReference type="NCBI Taxonomy" id="74498"/>
    <lineage>
        <taxon>Eukaryota</taxon>
        <taxon>Fungi</taxon>
        <taxon>Dikarya</taxon>
        <taxon>Ascomycota</taxon>
        <taxon>Pezizomycotina</taxon>
        <taxon>Orbiliomycetes</taxon>
        <taxon>Orbiliales</taxon>
        <taxon>Orbiliaceae</taxon>
        <taxon>Arthrobotrys</taxon>
    </lineage>
</organism>
<accession>A0AAN8NFU5</accession>
<dbReference type="Gene3D" id="2.40.70.10">
    <property type="entry name" value="Acid Proteases"/>
    <property type="match status" value="1"/>
</dbReference>
<sequence>MVSGAGLKSISKDSKFAAMVDGTDKVPPVVDIPAFRTPSGRWYVNLRAKLTSDIDNLQLPQEDRVFRVVIDTRGLWSWVVSYTTLYTNQTNRISYAGTDWPAGTLLDTTKYSLFFDPGDQRHYETSNSDDVPYSISGRAAYYDLSANDTSDQSLIYSKYLVRLVADEYKTLAGTEFDGRFALGGIDGQGRRVEPNFNPGSAVGLQGALRDWGTFATYFNAKPGKPHLLQLNVHPVNGDESKYEPIDKNISNGLIWVPCLEFQEGAFAWALIVPSFWFNDNDYPTVYPQWQPPAPLQKGRLDLPEITIDYIYSKGHILDSANPWTRLNHILVYNIYEKIESSIVFNGTYYVPCNITESEIPPLRIGTAATVEGENGYYLPLSGAGFAVQHYRHPTDPNYCGGTIQNVVDTLPILGQWFFTNYYLVFKSTDPLDPSSGGRPRRQIGMGKPK</sequence>
<evidence type="ECO:0000313" key="3">
    <source>
        <dbReference type="Proteomes" id="UP001307849"/>
    </source>
</evidence>
<name>A0AAN8NFU5_9PEZI</name>
<dbReference type="PROSITE" id="PS51767">
    <property type="entry name" value="PEPTIDASE_A1"/>
    <property type="match status" value="1"/>
</dbReference>
<keyword evidence="3" id="KW-1185">Reference proteome</keyword>
<comment type="caution">
    <text evidence="2">The sequence shown here is derived from an EMBL/GenBank/DDBJ whole genome shotgun (WGS) entry which is preliminary data.</text>
</comment>
<evidence type="ECO:0000313" key="2">
    <source>
        <dbReference type="EMBL" id="KAK6498259.1"/>
    </source>
</evidence>
<gene>
    <name evidence="2" type="ORF">TWF506_004498</name>
</gene>
<reference evidence="2 3" key="1">
    <citation type="submission" date="2019-10" db="EMBL/GenBank/DDBJ databases">
        <authorList>
            <person name="Palmer J.M."/>
        </authorList>
    </citation>
    <scope>NUCLEOTIDE SEQUENCE [LARGE SCALE GENOMIC DNA]</scope>
    <source>
        <strain evidence="2 3">TWF506</strain>
    </source>
</reference>
<dbReference type="InterPro" id="IPR021109">
    <property type="entry name" value="Peptidase_aspartic_dom_sf"/>
</dbReference>
<dbReference type="EMBL" id="JAVHJM010000014">
    <property type="protein sequence ID" value="KAK6498259.1"/>
    <property type="molecule type" value="Genomic_DNA"/>
</dbReference>
<dbReference type="SUPFAM" id="SSF50630">
    <property type="entry name" value="Acid proteases"/>
    <property type="match status" value="1"/>
</dbReference>
<dbReference type="InterPro" id="IPR033121">
    <property type="entry name" value="PEPTIDASE_A1"/>
</dbReference>
<dbReference type="Proteomes" id="UP001307849">
    <property type="component" value="Unassembled WGS sequence"/>
</dbReference>
<feature type="domain" description="Peptidase A1" evidence="1">
    <location>
        <begin position="53"/>
        <end position="439"/>
    </location>
</feature>
<dbReference type="AlphaFoldDB" id="A0AAN8NFU5"/>
<protein>
    <recommendedName>
        <fullName evidence="1">Peptidase A1 domain-containing protein</fullName>
    </recommendedName>
</protein>